<keyword evidence="2" id="KW-1185">Reference proteome</keyword>
<accession>A0AAD8KTZ0</accession>
<proteinExistence type="predicted"/>
<comment type="caution">
    <text evidence="1">The sequence shown here is derived from an EMBL/GenBank/DDBJ whole genome shotgun (WGS) entry which is preliminary data.</text>
</comment>
<name>A0AAD8KTZ0_TARER</name>
<organism evidence="1 2">
    <name type="scientific">Tagetes erecta</name>
    <name type="common">African marigold</name>
    <dbReference type="NCBI Taxonomy" id="13708"/>
    <lineage>
        <taxon>Eukaryota</taxon>
        <taxon>Viridiplantae</taxon>
        <taxon>Streptophyta</taxon>
        <taxon>Embryophyta</taxon>
        <taxon>Tracheophyta</taxon>
        <taxon>Spermatophyta</taxon>
        <taxon>Magnoliopsida</taxon>
        <taxon>eudicotyledons</taxon>
        <taxon>Gunneridae</taxon>
        <taxon>Pentapetalae</taxon>
        <taxon>asterids</taxon>
        <taxon>campanulids</taxon>
        <taxon>Asterales</taxon>
        <taxon>Asteraceae</taxon>
        <taxon>Asteroideae</taxon>
        <taxon>Heliantheae alliance</taxon>
        <taxon>Tageteae</taxon>
        <taxon>Tagetes</taxon>
    </lineage>
</organism>
<sequence>MISSVDRPLSIVCKNGKYPLRRSTEGSKESFTLVKDFAATKRLDVSFDDESETQSDDGWHLDFGALCC</sequence>
<reference evidence="1" key="1">
    <citation type="journal article" date="2023" name="bioRxiv">
        <title>Improved chromosome-level genome assembly for marigold (Tagetes erecta).</title>
        <authorList>
            <person name="Jiang F."/>
            <person name="Yuan L."/>
            <person name="Wang S."/>
            <person name="Wang H."/>
            <person name="Xu D."/>
            <person name="Wang A."/>
            <person name="Fan W."/>
        </authorList>
    </citation>
    <scope>NUCLEOTIDE SEQUENCE</scope>
    <source>
        <strain evidence="1">WSJ</strain>
        <tissue evidence="1">Leaf</tissue>
    </source>
</reference>
<dbReference type="EMBL" id="JAUHHV010000004">
    <property type="protein sequence ID" value="KAK1428983.1"/>
    <property type="molecule type" value="Genomic_DNA"/>
</dbReference>
<protein>
    <submittedName>
        <fullName evidence="1">Uncharacterized protein</fullName>
    </submittedName>
</protein>
<dbReference type="AlphaFoldDB" id="A0AAD8KTZ0"/>
<evidence type="ECO:0000313" key="2">
    <source>
        <dbReference type="Proteomes" id="UP001229421"/>
    </source>
</evidence>
<gene>
    <name evidence="1" type="ORF">QVD17_17824</name>
</gene>
<evidence type="ECO:0000313" key="1">
    <source>
        <dbReference type="EMBL" id="KAK1428983.1"/>
    </source>
</evidence>
<dbReference type="Proteomes" id="UP001229421">
    <property type="component" value="Unassembled WGS sequence"/>
</dbReference>